<dbReference type="Proteomes" id="UP000313359">
    <property type="component" value="Unassembled WGS sequence"/>
</dbReference>
<feature type="compositionally biased region" description="Basic and acidic residues" evidence="1">
    <location>
        <begin position="183"/>
        <end position="196"/>
    </location>
</feature>
<accession>A0A5C2RN11</accession>
<feature type="compositionally biased region" description="Polar residues" evidence="1">
    <location>
        <begin position="222"/>
        <end position="233"/>
    </location>
</feature>
<dbReference type="AlphaFoldDB" id="A0A5C2RN11"/>
<dbReference type="EMBL" id="ML122355">
    <property type="protein sequence ID" value="RPD52510.1"/>
    <property type="molecule type" value="Genomic_DNA"/>
</dbReference>
<sequence>MLCEEIPKPNNAMRCMMRLCNSDCVVSCGHLDYVPCKPAWHVYHDPLPLSVGLRPVLMRSDNNSPATIMPEPLYTTPSKSEYTCALCNKTLALQTCLRANYVMFGCKYVECQHAGTRFTDWPKRFEWVTWRYFPDLPATCTNTRPQTPPLVGTPDPPSYHTSSRRVTPPSDHTSSPDGVEAVSLHRQDLPVRSSKERTRRGRRSKPYPSPRPRDAVIDLTLSPGSSFDNPIVL</sequence>
<protein>
    <submittedName>
        <fullName evidence="2">Uncharacterized protein</fullName>
    </submittedName>
</protein>
<feature type="region of interest" description="Disordered" evidence="1">
    <location>
        <begin position="141"/>
        <end position="233"/>
    </location>
</feature>
<dbReference type="OrthoDB" id="2766070at2759"/>
<evidence type="ECO:0000313" key="2">
    <source>
        <dbReference type="EMBL" id="RPD52510.1"/>
    </source>
</evidence>
<evidence type="ECO:0000256" key="1">
    <source>
        <dbReference type="SAM" id="MobiDB-lite"/>
    </source>
</evidence>
<feature type="compositionally biased region" description="Polar residues" evidence="1">
    <location>
        <begin position="159"/>
        <end position="176"/>
    </location>
</feature>
<evidence type="ECO:0000313" key="3">
    <source>
        <dbReference type="Proteomes" id="UP000313359"/>
    </source>
</evidence>
<proteinExistence type="predicted"/>
<keyword evidence="3" id="KW-1185">Reference proteome</keyword>
<reference evidence="2" key="1">
    <citation type="journal article" date="2018" name="Genome Biol. Evol.">
        <title>Genomics and development of Lentinus tigrinus, a white-rot wood-decaying mushroom with dimorphic fruiting bodies.</title>
        <authorList>
            <person name="Wu B."/>
            <person name="Xu Z."/>
            <person name="Knudson A."/>
            <person name="Carlson A."/>
            <person name="Chen N."/>
            <person name="Kovaka S."/>
            <person name="LaButti K."/>
            <person name="Lipzen A."/>
            <person name="Pennachio C."/>
            <person name="Riley R."/>
            <person name="Schakwitz W."/>
            <person name="Umezawa K."/>
            <person name="Ohm R.A."/>
            <person name="Grigoriev I.V."/>
            <person name="Nagy L.G."/>
            <person name="Gibbons J."/>
            <person name="Hibbett D."/>
        </authorList>
    </citation>
    <scope>NUCLEOTIDE SEQUENCE [LARGE SCALE GENOMIC DNA]</scope>
    <source>
        <strain evidence="2">ALCF2SS1-6</strain>
    </source>
</reference>
<organism evidence="2 3">
    <name type="scientific">Lentinus tigrinus ALCF2SS1-6</name>
    <dbReference type="NCBI Taxonomy" id="1328759"/>
    <lineage>
        <taxon>Eukaryota</taxon>
        <taxon>Fungi</taxon>
        <taxon>Dikarya</taxon>
        <taxon>Basidiomycota</taxon>
        <taxon>Agaricomycotina</taxon>
        <taxon>Agaricomycetes</taxon>
        <taxon>Polyporales</taxon>
        <taxon>Polyporaceae</taxon>
        <taxon>Lentinus</taxon>
    </lineage>
</organism>
<name>A0A5C2RN11_9APHY</name>
<gene>
    <name evidence="2" type="ORF">L227DRAFT_568540</name>
</gene>